<protein>
    <submittedName>
        <fullName evidence="2">Uncharacterized protein</fullName>
    </submittedName>
</protein>
<accession>A0AC34PX50</accession>
<proteinExistence type="predicted"/>
<dbReference type="WBParaSite" id="JU765_v2.g10776.t2">
    <property type="protein sequence ID" value="JU765_v2.g10776.t2"/>
    <property type="gene ID" value="JU765_v2.g10776"/>
</dbReference>
<sequence length="458" mass="51772">MIALDRQAISRLQHLKELNLYENSLETLHELIDLTNLEVLNLSKNSIITLTGIPIIHDAQQNKNQILVSLTELDLSFNNLTHQTVSRLGLPLLPSLKKLILKNNQITKFDMTIFDLKNLEELDLSQNEVKTIKKKTLPQLKWLNLAQNKLKDLEGLSAPNLIYLDIRNNKILTCSSLKPISQMSNLKNFYCNGNGVTERRVYQDFIRNQVKSLEFHDDEALPQPQIPIIQKSTNVQREVSNVSAESSSTSTTTGKVIHQQMKTTSGINIRIAQPFPDEKVSWKSNKEPNRTFGRPLYCPPKSTIVVNRRISNTFGNYSSFFPEGHYLSEDGTLDNTPSSTSPSLPFGSMPQLSNIPKTKNHPPMKKNNSTILLKSQNHVILRSNFDHPFVISGQSSASPSLPFGSMPQLSNIPKIKNHPPIKKNNSTILLKSQNHVILKNNFDHPFVISGQRIAKHFR</sequence>
<reference evidence="2" key="1">
    <citation type="submission" date="2022-11" db="UniProtKB">
        <authorList>
            <consortium name="WormBaseParasite"/>
        </authorList>
    </citation>
    <scope>IDENTIFICATION</scope>
</reference>
<evidence type="ECO:0000313" key="1">
    <source>
        <dbReference type="Proteomes" id="UP000887576"/>
    </source>
</evidence>
<dbReference type="Proteomes" id="UP000887576">
    <property type="component" value="Unplaced"/>
</dbReference>
<evidence type="ECO:0000313" key="2">
    <source>
        <dbReference type="WBParaSite" id="JU765_v2.g10776.t2"/>
    </source>
</evidence>
<organism evidence="1 2">
    <name type="scientific">Panagrolaimus sp. JU765</name>
    <dbReference type="NCBI Taxonomy" id="591449"/>
    <lineage>
        <taxon>Eukaryota</taxon>
        <taxon>Metazoa</taxon>
        <taxon>Ecdysozoa</taxon>
        <taxon>Nematoda</taxon>
        <taxon>Chromadorea</taxon>
        <taxon>Rhabditida</taxon>
        <taxon>Tylenchina</taxon>
        <taxon>Panagrolaimomorpha</taxon>
        <taxon>Panagrolaimoidea</taxon>
        <taxon>Panagrolaimidae</taxon>
        <taxon>Panagrolaimus</taxon>
    </lineage>
</organism>
<name>A0AC34PX50_9BILA</name>